<dbReference type="EMBL" id="JACGBB010000012">
    <property type="protein sequence ID" value="MBZ7987667.1"/>
    <property type="molecule type" value="Genomic_DNA"/>
</dbReference>
<evidence type="ECO:0000256" key="1">
    <source>
        <dbReference type="ARBA" id="ARBA00023125"/>
    </source>
</evidence>
<evidence type="ECO:0000313" key="5">
    <source>
        <dbReference type="Proteomes" id="UP000786183"/>
    </source>
</evidence>
<proteinExistence type="predicted"/>
<dbReference type="SUPFAM" id="SSF46689">
    <property type="entry name" value="Homeodomain-like"/>
    <property type="match status" value="1"/>
</dbReference>
<dbReference type="InterPro" id="IPR001647">
    <property type="entry name" value="HTH_TetR"/>
</dbReference>
<comment type="caution">
    <text evidence="4">The sequence shown here is derived from an EMBL/GenBank/DDBJ whole genome shotgun (WGS) entry which is preliminary data.</text>
</comment>
<dbReference type="PROSITE" id="PS50977">
    <property type="entry name" value="HTH_TETR_2"/>
    <property type="match status" value="1"/>
</dbReference>
<dbReference type="PANTHER" id="PTHR43479:SF11">
    <property type="entry name" value="ACREF_ENVCD OPERON REPRESSOR-RELATED"/>
    <property type="match status" value="1"/>
</dbReference>
<evidence type="ECO:0000256" key="2">
    <source>
        <dbReference type="PROSITE-ProRule" id="PRU00335"/>
    </source>
</evidence>
<dbReference type="PRINTS" id="PR00455">
    <property type="entry name" value="HTHTETR"/>
</dbReference>
<dbReference type="Pfam" id="PF00440">
    <property type="entry name" value="TetR_N"/>
    <property type="match status" value="1"/>
</dbReference>
<keyword evidence="5" id="KW-1185">Reference proteome</keyword>
<keyword evidence="1 2" id="KW-0238">DNA-binding</keyword>
<reference evidence="4 5" key="1">
    <citation type="submission" date="2020-07" db="EMBL/GenBank/DDBJ databases">
        <title>Transfer of Campylobacter canadensis to the novel genus Avispirillum gen. nov., that also includes two novel species recovered from migratory waterfowl: Avispirillum anseris sp. nov. and Avispirillum brantae sp. nov.</title>
        <authorList>
            <person name="Miller W.G."/>
            <person name="Chapman M.H."/>
            <person name="Yee E."/>
            <person name="Inglis G.D."/>
        </authorList>
    </citation>
    <scope>NUCLEOTIDE SEQUENCE [LARGE SCALE GENOMIC DNA]</scope>
    <source>
        <strain evidence="4 5">L283</strain>
    </source>
</reference>
<dbReference type="RefSeq" id="WP_172233991.1">
    <property type="nucleotide sequence ID" value="NZ_CP035946.1"/>
</dbReference>
<dbReference type="InterPro" id="IPR050624">
    <property type="entry name" value="HTH-type_Tx_Regulator"/>
</dbReference>
<feature type="domain" description="HTH tetR-type" evidence="3">
    <location>
        <begin position="2"/>
        <end position="62"/>
    </location>
</feature>
<protein>
    <submittedName>
        <fullName evidence="4">TetR/AcrR family transcriptional regulator</fullName>
    </submittedName>
</protein>
<evidence type="ECO:0000313" key="4">
    <source>
        <dbReference type="EMBL" id="MBZ7987667.1"/>
    </source>
</evidence>
<gene>
    <name evidence="4" type="ORF">AVCANL283_06085</name>
</gene>
<dbReference type="PANTHER" id="PTHR43479">
    <property type="entry name" value="ACREF/ENVCD OPERON REPRESSOR-RELATED"/>
    <property type="match status" value="1"/>
</dbReference>
<name>A0ABS7WTM9_9BACT</name>
<dbReference type="Gene3D" id="1.10.10.60">
    <property type="entry name" value="Homeodomain-like"/>
    <property type="match status" value="1"/>
</dbReference>
<dbReference type="InterPro" id="IPR009057">
    <property type="entry name" value="Homeodomain-like_sf"/>
</dbReference>
<dbReference type="Proteomes" id="UP000786183">
    <property type="component" value="Unassembled WGS sequence"/>
</dbReference>
<feature type="DNA-binding region" description="H-T-H motif" evidence="2">
    <location>
        <begin position="25"/>
        <end position="44"/>
    </location>
</feature>
<accession>A0ABS7WTM9</accession>
<dbReference type="Gene3D" id="1.10.357.10">
    <property type="entry name" value="Tetracycline Repressor, domain 2"/>
    <property type="match status" value="1"/>
</dbReference>
<organism evidence="4 5">
    <name type="scientific">Campylobacter canadensis</name>
    <dbReference type="NCBI Taxonomy" id="449520"/>
    <lineage>
        <taxon>Bacteria</taxon>
        <taxon>Pseudomonadati</taxon>
        <taxon>Campylobacterota</taxon>
        <taxon>Epsilonproteobacteria</taxon>
        <taxon>Campylobacterales</taxon>
        <taxon>Campylobacteraceae</taxon>
        <taxon>Campylobacter</taxon>
    </lineage>
</organism>
<evidence type="ECO:0000259" key="3">
    <source>
        <dbReference type="PROSITE" id="PS50977"/>
    </source>
</evidence>
<sequence>MQDKKTQILKVASEIFLEKGYENTNLLDITAKNGGSLATIYKLFSNKDELFCKAVEYCFEEKTQMLIKLSKDYNYNSLEEFLFVFSKEYYKVFYSDFNFKFFKLVSVAIYKNKDFQQKADEADKKILENSFANALRKYLDIDEALCEKYAEMYISMLRGSNILDLFFTTKLKLDEEQINKHISFVNFMFLKMIK</sequence>